<dbReference type="Proteomes" id="UP000177069">
    <property type="component" value="Unassembled WGS sequence"/>
</dbReference>
<name>A0A1F5FYH0_9BACT</name>
<feature type="transmembrane region" description="Helical" evidence="1">
    <location>
        <begin position="98"/>
        <end position="120"/>
    </location>
</feature>
<evidence type="ECO:0000313" key="3">
    <source>
        <dbReference type="Proteomes" id="UP000177069"/>
    </source>
</evidence>
<proteinExistence type="predicted"/>
<protein>
    <submittedName>
        <fullName evidence="2">Uncharacterized protein</fullName>
    </submittedName>
</protein>
<keyword evidence="1" id="KW-0812">Transmembrane</keyword>
<organism evidence="2 3">
    <name type="scientific">Candidatus Curtissbacteria bacterium RIFCSPHIGHO2_01_FULL_41_13</name>
    <dbReference type="NCBI Taxonomy" id="1797745"/>
    <lineage>
        <taxon>Bacteria</taxon>
        <taxon>Candidatus Curtissiibacteriota</taxon>
    </lineage>
</organism>
<feature type="transmembrane region" description="Helical" evidence="1">
    <location>
        <begin position="140"/>
        <end position="162"/>
    </location>
</feature>
<dbReference type="EMBL" id="MFBA01000054">
    <property type="protein sequence ID" value="OGD84635.1"/>
    <property type="molecule type" value="Genomic_DNA"/>
</dbReference>
<keyword evidence="1" id="KW-1133">Transmembrane helix</keyword>
<reference evidence="2 3" key="1">
    <citation type="journal article" date="2016" name="Nat. Commun.">
        <title>Thousands of microbial genomes shed light on interconnected biogeochemical processes in an aquifer system.</title>
        <authorList>
            <person name="Anantharaman K."/>
            <person name="Brown C.T."/>
            <person name="Hug L.A."/>
            <person name="Sharon I."/>
            <person name="Castelle C.J."/>
            <person name="Probst A.J."/>
            <person name="Thomas B.C."/>
            <person name="Singh A."/>
            <person name="Wilkins M.J."/>
            <person name="Karaoz U."/>
            <person name="Brodie E.L."/>
            <person name="Williams K.H."/>
            <person name="Hubbard S.S."/>
            <person name="Banfield J.F."/>
        </authorList>
    </citation>
    <scope>NUCLEOTIDE SEQUENCE [LARGE SCALE GENOMIC DNA]</scope>
</reference>
<evidence type="ECO:0000256" key="1">
    <source>
        <dbReference type="SAM" id="Phobius"/>
    </source>
</evidence>
<dbReference type="AlphaFoldDB" id="A0A1F5FYH0"/>
<sequence>MKETIIKVALFAVAFGFVEAAVVVYLRHLLGIGFTPQHIERSEILFLTPGIAFLEPQTAVKIIQDTTLLNIERLRETATLLMIAAMAVIAGKKIGEKIAFFFLSFGIWDIFYYIFLKLTIGWPASFYDFDILFLLPTPWVGPVFVPMVISAILVVGSLLYLFKRPQVAN</sequence>
<evidence type="ECO:0000313" key="2">
    <source>
        <dbReference type="EMBL" id="OGD84635.1"/>
    </source>
</evidence>
<accession>A0A1F5FYH0</accession>
<comment type="caution">
    <text evidence="2">The sequence shown here is derived from an EMBL/GenBank/DDBJ whole genome shotgun (WGS) entry which is preliminary data.</text>
</comment>
<keyword evidence="1" id="KW-0472">Membrane</keyword>
<gene>
    <name evidence="2" type="ORF">A2696_03790</name>
</gene>